<dbReference type="PANTHER" id="PTHR43099:SF2">
    <property type="entry name" value="UPF0053 PROTEIN YRKA"/>
    <property type="match status" value="1"/>
</dbReference>
<dbReference type="PROSITE" id="PS51846">
    <property type="entry name" value="CNNM"/>
    <property type="match status" value="1"/>
</dbReference>
<dbReference type="Pfam" id="PF01595">
    <property type="entry name" value="CNNM"/>
    <property type="match status" value="1"/>
</dbReference>
<evidence type="ECO:0000256" key="1">
    <source>
        <dbReference type="ARBA" id="ARBA00004651"/>
    </source>
</evidence>
<keyword evidence="14" id="KW-1185">Reference proteome</keyword>
<evidence type="ECO:0000256" key="2">
    <source>
        <dbReference type="ARBA" id="ARBA00022475"/>
    </source>
</evidence>
<evidence type="ECO:0000256" key="6">
    <source>
        <dbReference type="ARBA" id="ARBA00023122"/>
    </source>
</evidence>
<dbReference type="Pfam" id="PF00571">
    <property type="entry name" value="CBS"/>
    <property type="match status" value="2"/>
</dbReference>
<dbReference type="Pfam" id="PF03471">
    <property type="entry name" value="CorC_HlyC"/>
    <property type="match status" value="1"/>
</dbReference>
<dbReference type="InterPro" id="IPR002550">
    <property type="entry name" value="CNNM"/>
</dbReference>
<dbReference type="PANTHER" id="PTHR43099">
    <property type="entry name" value="UPF0053 PROTEIN YRKA"/>
    <property type="match status" value="1"/>
</dbReference>
<dbReference type="InterPro" id="IPR000644">
    <property type="entry name" value="CBS_dom"/>
</dbReference>
<evidence type="ECO:0000256" key="5">
    <source>
        <dbReference type="ARBA" id="ARBA00022989"/>
    </source>
</evidence>
<feature type="transmembrane region" description="Helical" evidence="10">
    <location>
        <begin position="152"/>
        <end position="173"/>
    </location>
</feature>
<dbReference type="eggNOG" id="COG1253">
    <property type="taxonomic scope" value="Bacteria"/>
</dbReference>
<evidence type="ECO:0000313" key="14">
    <source>
        <dbReference type="Proteomes" id="UP000007590"/>
    </source>
</evidence>
<dbReference type="AlphaFoldDB" id="H8KMC9"/>
<feature type="domain" description="CBS" evidence="11">
    <location>
        <begin position="228"/>
        <end position="287"/>
    </location>
</feature>
<dbReference type="Gene3D" id="3.30.465.10">
    <property type="match status" value="1"/>
</dbReference>
<keyword evidence="4" id="KW-0677">Repeat</keyword>
<proteinExistence type="predicted"/>
<feature type="domain" description="CBS" evidence="11">
    <location>
        <begin position="292"/>
        <end position="350"/>
    </location>
</feature>
<dbReference type="InterPro" id="IPR044751">
    <property type="entry name" value="Ion_transp-like_CBS"/>
</dbReference>
<dbReference type="KEGG" id="scn:Solca_3724"/>
<evidence type="ECO:0000256" key="9">
    <source>
        <dbReference type="PROSITE-ProRule" id="PRU01193"/>
    </source>
</evidence>
<dbReference type="CDD" id="cd04590">
    <property type="entry name" value="CBS_pair_CorC_HlyC_assoc"/>
    <property type="match status" value="1"/>
</dbReference>
<dbReference type="InterPro" id="IPR036318">
    <property type="entry name" value="FAD-bd_PCMH-like_sf"/>
</dbReference>
<keyword evidence="6 8" id="KW-0129">CBS domain</keyword>
<feature type="transmembrane region" description="Helical" evidence="10">
    <location>
        <begin position="111"/>
        <end position="131"/>
    </location>
</feature>
<dbReference type="GO" id="GO:0050660">
    <property type="term" value="F:flavin adenine dinucleotide binding"/>
    <property type="evidence" value="ECO:0007669"/>
    <property type="project" value="InterPro"/>
</dbReference>
<sequence length="446" mass="49663">MATDPVTIFDIVVILFLVFLNGFFVAAEFAIVKVRSSQIDLKAKEGSAAAKMAKHIVRHLDGYLAATQLGITLASLGLGWKGESTMSKLIIGFFDLIHVQFSNPELVSHTIAAPIAFAVITILHIVFGELAPKSFAIQRPIATSIAVSYPLHFFYIVFRPVIWVLNGFANLILRGMGIEPAHSHETHSSEELQLILEQGKQSGALEESEHDLIQNVFDFQERIVKNIMIPRTQIKAIDINTSPEDAISTIVQEGYTRLPVYDKTIDNIIGILHAKDILARVSKKQPIVLKDMLRVPLYTPESKKISVLLTELRQENKPIMAIVLDEFGGTAGMVTLEDIVEELVGEIQDEYDEEAPIVEEVDDKEWIVNASAPITDVNEYLPSELPEDDDYDSVAGLMNVIFERIPDVGDSMDAYGYNFTILKKSNRMIESVRMVMLSQEPGEPEV</sequence>
<keyword evidence="3 9" id="KW-0812">Transmembrane</keyword>
<dbReference type="SUPFAM" id="SSF54631">
    <property type="entry name" value="CBS-domain pair"/>
    <property type="match status" value="1"/>
</dbReference>
<accession>H8KMC9</accession>
<evidence type="ECO:0000256" key="8">
    <source>
        <dbReference type="PROSITE-ProRule" id="PRU00703"/>
    </source>
</evidence>
<keyword evidence="5 9" id="KW-1133">Transmembrane helix</keyword>
<evidence type="ECO:0000256" key="10">
    <source>
        <dbReference type="SAM" id="Phobius"/>
    </source>
</evidence>
<gene>
    <name evidence="13" type="ordered locus">Solca_3724</name>
</gene>
<evidence type="ECO:0000259" key="12">
    <source>
        <dbReference type="PROSITE" id="PS51846"/>
    </source>
</evidence>
<dbReference type="InterPro" id="IPR046342">
    <property type="entry name" value="CBS_dom_sf"/>
</dbReference>
<dbReference type="FunFam" id="3.10.580.10:FF:000002">
    <property type="entry name" value="Magnesium/cobalt efflux protein CorC"/>
    <property type="match status" value="1"/>
</dbReference>
<evidence type="ECO:0000313" key="13">
    <source>
        <dbReference type="EMBL" id="AFD08724.1"/>
    </source>
</evidence>
<protein>
    <submittedName>
        <fullName evidence="13">CBS domain-containing protein</fullName>
    </submittedName>
</protein>
<feature type="transmembrane region" description="Helical" evidence="10">
    <location>
        <begin position="6"/>
        <end position="32"/>
    </location>
</feature>
<dbReference type="STRING" id="929556.Solca_3724"/>
<organism evidence="13 14">
    <name type="scientific">Solitalea canadensis (strain ATCC 29591 / DSM 3403 / JCM 21819 / LMG 8368 / NBRC 15130 / NCIMB 12057 / USAM 9D)</name>
    <name type="common">Flexibacter canadensis</name>
    <dbReference type="NCBI Taxonomy" id="929556"/>
    <lineage>
        <taxon>Bacteria</taxon>
        <taxon>Pseudomonadati</taxon>
        <taxon>Bacteroidota</taxon>
        <taxon>Sphingobacteriia</taxon>
        <taxon>Sphingobacteriales</taxon>
        <taxon>Sphingobacteriaceae</taxon>
        <taxon>Solitalea</taxon>
    </lineage>
</organism>
<dbReference type="InterPro" id="IPR051676">
    <property type="entry name" value="UPF0053_domain"/>
</dbReference>
<evidence type="ECO:0000259" key="11">
    <source>
        <dbReference type="PROSITE" id="PS51371"/>
    </source>
</evidence>
<keyword evidence="2" id="KW-1003">Cell membrane</keyword>
<dbReference type="GO" id="GO:0005886">
    <property type="term" value="C:plasma membrane"/>
    <property type="evidence" value="ECO:0007669"/>
    <property type="project" value="UniProtKB-SubCell"/>
</dbReference>
<dbReference type="Proteomes" id="UP000007590">
    <property type="component" value="Chromosome"/>
</dbReference>
<dbReference type="PROSITE" id="PS51371">
    <property type="entry name" value="CBS"/>
    <property type="match status" value="2"/>
</dbReference>
<dbReference type="SUPFAM" id="SSF56176">
    <property type="entry name" value="FAD-binding/transporter-associated domain-like"/>
    <property type="match status" value="1"/>
</dbReference>
<keyword evidence="7 9" id="KW-0472">Membrane</keyword>
<name>H8KMC9_SOLCM</name>
<dbReference type="InterPro" id="IPR005170">
    <property type="entry name" value="Transptr-assoc_dom"/>
</dbReference>
<dbReference type="Gene3D" id="3.10.580.10">
    <property type="entry name" value="CBS-domain"/>
    <property type="match status" value="1"/>
</dbReference>
<dbReference type="HOGENOM" id="CLU_015237_4_1_10"/>
<dbReference type="OrthoDB" id="9798188at2"/>
<dbReference type="EMBL" id="CP003349">
    <property type="protein sequence ID" value="AFD08724.1"/>
    <property type="molecule type" value="Genomic_DNA"/>
</dbReference>
<feature type="transmembrane region" description="Helical" evidence="10">
    <location>
        <begin position="60"/>
        <end position="80"/>
    </location>
</feature>
<dbReference type="RefSeq" id="WP_014681947.1">
    <property type="nucleotide sequence ID" value="NC_017770.1"/>
</dbReference>
<evidence type="ECO:0000256" key="7">
    <source>
        <dbReference type="ARBA" id="ARBA00023136"/>
    </source>
</evidence>
<feature type="domain" description="CNNM transmembrane" evidence="12">
    <location>
        <begin position="3"/>
        <end position="209"/>
    </location>
</feature>
<evidence type="ECO:0000256" key="3">
    <source>
        <dbReference type="ARBA" id="ARBA00022692"/>
    </source>
</evidence>
<reference evidence="13" key="1">
    <citation type="submission" date="2012-02" db="EMBL/GenBank/DDBJ databases">
        <title>The complete genome of Solitalea canadensis DSM 3403.</title>
        <authorList>
            <consortium name="US DOE Joint Genome Institute (JGI-PGF)"/>
            <person name="Lucas S."/>
            <person name="Copeland A."/>
            <person name="Lapidus A."/>
            <person name="Glavina del Rio T."/>
            <person name="Dalin E."/>
            <person name="Tice H."/>
            <person name="Bruce D."/>
            <person name="Goodwin L."/>
            <person name="Pitluck S."/>
            <person name="Peters L."/>
            <person name="Ovchinnikova G."/>
            <person name="Lu M."/>
            <person name="Kyrpides N."/>
            <person name="Mavromatis K."/>
            <person name="Ivanova N."/>
            <person name="Brettin T."/>
            <person name="Detter J.C."/>
            <person name="Han C."/>
            <person name="Larimer F."/>
            <person name="Land M."/>
            <person name="Hauser L."/>
            <person name="Markowitz V."/>
            <person name="Cheng J.-F."/>
            <person name="Hugenholtz P."/>
            <person name="Woyke T."/>
            <person name="Wu D."/>
            <person name="Spring S."/>
            <person name="Schroeder M."/>
            <person name="Kopitz M."/>
            <person name="Brambilla E."/>
            <person name="Klenk H.-P."/>
            <person name="Eisen J.A."/>
        </authorList>
    </citation>
    <scope>NUCLEOTIDE SEQUENCE</scope>
    <source>
        <strain evidence="13">DSM 3403</strain>
    </source>
</reference>
<dbReference type="InterPro" id="IPR016169">
    <property type="entry name" value="FAD-bd_PCMH_sub2"/>
</dbReference>
<comment type="subcellular location">
    <subcellularLocation>
        <location evidence="1">Cell membrane</location>
        <topology evidence="1">Multi-pass membrane protein</topology>
    </subcellularLocation>
</comment>
<dbReference type="SMART" id="SM01091">
    <property type="entry name" value="CorC_HlyC"/>
    <property type="match status" value="1"/>
</dbReference>
<evidence type="ECO:0000256" key="4">
    <source>
        <dbReference type="ARBA" id="ARBA00022737"/>
    </source>
</evidence>